<protein>
    <recommendedName>
        <fullName evidence="3">F-box domain-containing protein</fullName>
    </recommendedName>
</protein>
<evidence type="ECO:0000313" key="1">
    <source>
        <dbReference type="EMBL" id="RPA78199.1"/>
    </source>
</evidence>
<dbReference type="AlphaFoldDB" id="A0A3N4HX00"/>
<sequence>MEELEPQESVPSTSATSSRFAASLETDMGGLDITASKAVSLDTVPFDLLVLIISALEHYDDIRNLLQVSRRMHQRIAPFYNQSILSMDLECYPDQRGFLHNCTLFHDVIVAIREKERKDIDDKVYPPFQLSKLRELRITLKPRWNRRPGRTERIQRRARVWEKDDDMARVERQFLAAELKKASPRVRLILPTRTSRGRANQTEFLYDNKEVGYSGMRCVSPSDKTLEQQSIWTKLVLQVKVLVGHFDRYPDAVLRSRDRKFNLKWPFRTSSLNVLVERTWCGHQMRALLPPPRHWQQFKAILGLFSIQKEHEANRWRSRKSGMGRALVDPGMRDPCPRYFQEYYFTINPISTSAESNEIRSIALRSLTTLRLCRRPRWTNYDDIEILFTKDSTPLPLQDRNSVPQQLTHFAAIPSTVWTNLWSRTLLFTRIQTELLTSLCLENLDIAPGTSTWDMTAMSGRCWALNFRIRFHGHQLAVALLYLFESLQILRIRNVRLLGGDPGSPLLHLGSGDSCTHRIHGRDSEDFQSTIDWNLIEGPPQDRDRWKEQLLTSEVLERPNWIRDIFQPLLFGIWATSTFVLWTQDTLRLFDESEEPSKQVAMRYTSVPSVEFQDLFDGYHSEKDEGLGRSLVEACAAEIMACHERDAVLDEIDTQARLAGIRHALRKTVTSRPLHLPKPDYERTSEEAERERAIDLYLARIREMNQTRSSGSEEEPTPWSVFPFRLGKSGRFR</sequence>
<keyword evidence="2" id="KW-1185">Reference proteome</keyword>
<evidence type="ECO:0008006" key="3">
    <source>
        <dbReference type="Google" id="ProtNLM"/>
    </source>
</evidence>
<gene>
    <name evidence="1" type="ORF">BJ508DRAFT_416648</name>
</gene>
<reference evidence="1 2" key="1">
    <citation type="journal article" date="2018" name="Nat. Ecol. Evol.">
        <title>Pezizomycetes genomes reveal the molecular basis of ectomycorrhizal truffle lifestyle.</title>
        <authorList>
            <person name="Murat C."/>
            <person name="Payen T."/>
            <person name="Noel B."/>
            <person name="Kuo A."/>
            <person name="Morin E."/>
            <person name="Chen J."/>
            <person name="Kohler A."/>
            <person name="Krizsan K."/>
            <person name="Balestrini R."/>
            <person name="Da Silva C."/>
            <person name="Montanini B."/>
            <person name="Hainaut M."/>
            <person name="Levati E."/>
            <person name="Barry K.W."/>
            <person name="Belfiori B."/>
            <person name="Cichocki N."/>
            <person name="Clum A."/>
            <person name="Dockter R.B."/>
            <person name="Fauchery L."/>
            <person name="Guy J."/>
            <person name="Iotti M."/>
            <person name="Le Tacon F."/>
            <person name="Lindquist E.A."/>
            <person name="Lipzen A."/>
            <person name="Malagnac F."/>
            <person name="Mello A."/>
            <person name="Molinier V."/>
            <person name="Miyauchi S."/>
            <person name="Poulain J."/>
            <person name="Riccioni C."/>
            <person name="Rubini A."/>
            <person name="Sitrit Y."/>
            <person name="Splivallo R."/>
            <person name="Traeger S."/>
            <person name="Wang M."/>
            <person name="Zifcakova L."/>
            <person name="Wipf D."/>
            <person name="Zambonelli A."/>
            <person name="Paolocci F."/>
            <person name="Nowrousian M."/>
            <person name="Ottonello S."/>
            <person name="Baldrian P."/>
            <person name="Spatafora J.W."/>
            <person name="Henrissat B."/>
            <person name="Nagy L.G."/>
            <person name="Aury J.M."/>
            <person name="Wincker P."/>
            <person name="Grigoriev I.V."/>
            <person name="Bonfante P."/>
            <person name="Martin F.M."/>
        </authorList>
    </citation>
    <scope>NUCLEOTIDE SEQUENCE [LARGE SCALE GENOMIC DNA]</scope>
    <source>
        <strain evidence="1 2">RN42</strain>
    </source>
</reference>
<accession>A0A3N4HX00</accession>
<evidence type="ECO:0000313" key="2">
    <source>
        <dbReference type="Proteomes" id="UP000275078"/>
    </source>
</evidence>
<dbReference type="Proteomes" id="UP000275078">
    <property type="component" value="Unassembled WGS sequence"/>
</dbReference>
<name>A0A3N4HX00_ASCIM</name>
<organism evidence="1 2">
    <name type="scientific">Ascobolus immersus RN42</name>
    <dbReference type="NCBI Taxonomy" id="1160509"/>
    <lineage>
        <taxon>Eukaryota</taxon>
        <taxon>Fungi</taxon>
        <taxon>Dikarya</taxon>
        <taxon>Ascomycota</taxon>
        <taxon>Pezizomycotina</taxon>
        <taxon>Pezizomycetes</taxon>
        <taxon>Pezizales</taxon>
        <taxon>Ascobolaceae</taxon>
        <taxon>Ascobolus</taxon>
    </lineage>
</organism>
<proteinExistence type="predicted"/>
<dbReference type="EMBL" id="ML119714">
    <property type="protein sequence ID" value="RPA78199.1"/>
    <property type="molecule type" value="Genomic_DNA"/>
</dbReference>